<accession>Q0FS58</accession>
<comment type="subunit">
    <text evidence="9">The complex comprises the extracytoplasmic solute receptor protein and the two transmembrane proteins.</text>
</comment>
<dbReference type="PANTHER" id="PTHR35011:SF10">
    <property type="entry name" value="TRAP TRANSPORTER SMALL PERMEASE PROTEIN"/>
    <property type="match status" value="1"/>
</dbReference>
<keyword evidence="12" id="KW-1185">Reference proteome</keyword>
<evidence type="ECO:0000256" key="7">
    <source>
        <dbReference type="ARBA" id="ARBA00023136"/>
    </source>
</evidence>
<keyword evidence="7 9" id="KW-0472">Membrane</keyword>
<sequence>MSGSLHAIPSARHGGNPLLRLIGLLSRICGIVAALMIVAAVVITCQMIFVRFVLNGSTIWQTEGVTYIVIAATMLGLPYVQYLRGHVNVDLLPLMLPPGLRRVLAVVVMLATLAVSGGMLWYGYEFWHEAWDWGETSNSPWNPKLWVPYLALPVGFGLYTLQVAADFFAMMTGIEKPFGLSEDATLTETHAADAASERAD</sequence>
<protein>
    <recommendedName>
        <fullName evidence="9">TRAP transporter small permease protein</fullName>
    </recommendedName>
</protein>
<evidence type="ECO:0000256" key="1">
    <source>
        <dbReference type="ARBA" id="ARBA00004429"/>
    </source>
</evidence>
<evidence type="ECO:0000256" key="9">
    <source>
        <dbReference type="RuleBase" id="RU369079"/>
    </source>
</evidence>
<dbReference type="GO" id="GO:0022857">
    <property type="term" value="F:transmembrane transporter activity"/>
    <property type="evidence" value="ECO:0007669"/>
    <property type="project" value="UniProtKB-UniRule"/>
</dbReference>
<evidence type="ECO:0000256" key="8">
    <source>
        <dbReference type="ARBA" id="ARBA00038436"/>
    </source>
</evidence>
<keyword evidence="2 9" id="KW-0813">Transport</keyword>
<comment type="caution">
    <text evidence="11">The sequence shown here is derived from an EMBL/GenBank/DDBJ whole genome shotgun (WGS) entry which is preliminary data.</text>
</comment>
<dbReference type="EMBL" id="AATQ01000009">
    <property type="protein sequence ID" value="EAU47143.1"/>
    <property type="molecule type" value="Genomic_DNA"/>
</dbReference>
<keyword evidence="4 9" id="KW-0997">Cell inner membrane</keyword>
<comment type="similarity">
    <text evidence="8 9">Belongs to the TRAP transporter small permease family.</text>
</comment>
<comment type="function">
    <text evidence="9">Part of the tripartite ATP-independent periplasmic (TRAP) transport system.</text>
</comment>
<proteinExistence type="inferred from homology"/>
<dbReference type="OrthoDB" id="7159137at2"/>
<dbReference type="Pfam" id="PF04290">
    <property type="entry name" value="DctQ"/>
    <property type="match status" value="1"/>
</dbReference>
<evidence type="ECO:0000256" key="2">
    <source>
        <dbReference type="ARBA" id="ARBA00022448"/>
    </source>
</evidence>
<keyword evidence="3" id="KW-1003">Cell membrane</keyword>
<evidence type="ECO:0000259" key="10">
    <source>
        <dbReference type="Pfam" id="PF04290"/>
    </source>
</evidence>
<organism evidence="11 12">
    <name type="scientific">Salipiger bermudensis (strain DSM 26914 / JCM 13377 / KCTC 12554 / HTCC2601)</name>
    <name type="common">Pelagibaca bermudensis</name>
    <dbReference type="NCBI Taxonomy" id="314265"/>
    <lineage>
        <taxon>Bacteria</taxon>
        <taxon>Pseudomonadati</taxon>
        <taxon>Pseudomonadota</taxon>
        <taxon>Alphaproteobacteria</taxon>
        <taxon>Rhodobacterales</taxon>
        <taxon>Roseobacteraceae</taxon>
        <taxon>Salipiger</taxon>
    </lineage>
</organism>
<dbReference type="STRING" id="314265.R2601_05228"/>
<evidence type="ECO:0000256" key="5">
    <source>
        <dbReference type="ARBA" id="ARBA00022692"/>
    </source>
</evidence>
<evidence type="ECO:0000256" key="4">
    <source>
        <dbReference type="ARBA" id="ARBA00022519"/>
    </source>
</evidence>
<feature type="transmembrane region" description="Helical" evidence="9">
    <location>
        <begin position="103"/>
        <end position="124"/>
    </location>
</feature>
<keyword evidence="5 9" id="KW-0812">Transmembrane</keyword>
<reference evidence="11 12" key="1">
    <citation type="journal article" date="2010" name="J. Bacteriol.">
        <title>Genome sequences of Pelagibaca bermudensis HTCC2601T and Maritimibacter alkaliphilus HTCC2654T, the type strains of two marine Roseobacter genera.</title>
        <authorList>
            <person name="Thrash J.C."/>
            <person name="Cho J.C."/>
            <person name="Ferriera S."/>
            <person name="Johnson J."/>
            <person name="Vergin K.L."/>
            <person name="Giovannoni S.J."/>
        </authorList>
    </citation>
    <scope>NUCLEOTIDE SEQUENCE [LARGE SCALE GENOMIC DNA]</scope>
    <source>
        <strain evidence="12">DSM 26914 / JCM 13377 / KCTC 12554 / HTCC2601</strain>
    </source>
</reference>
<evidence type="ECO:0000313" key="11">
    <source>
        <dbReference type="EMBL" id="EAU47143.1"/>
    </source>
</evidence>
<evidence type="ECO:0000256" key="6">
    <source>
        <dbReference type="ARBA" id="ARBA00022989"/>
    </source>
</evidence>
<dbReference type="RefSeq" id="WP_007802770.1">
    <property type="nucleotide sequence ID" value="NZ_DS022277.1"/>
</dbReference>
<dbReference type="AlphaFoldDB" id="Q0FS58"/>
<keyword evidence="6 9" id="KW-1133">Transmembrane helix</keyword>
<feature type="transmembrane region" description="Helical" evidence="9">
    <location>
        <begin position="64"/>
        <end position="82"/>
    </location>
</feature>
<feature type="domain" description="Tripartite ATP-independent periplasmic transporters DctQ component" evidence="10">
    <location>
        <begin position="41"/>
        <end position="170"/>
    </location>
</feature>
<dbReference type="GO" id="GO:0015740">
    <property type="term" value="P:C4-dicarboxylate transport"/>
    <property type="evidence" value="ECO:0007669"/>
    <property type="project" value="TreeGrafter"/>
</dbReference>
<dbReference type="GO" id="GO:0005886">
    <property type="term" value="C:plasma membrane"/>
    <property type="evidence" value="ECO:0007669"/>
    <property type="project" value="UniProtKB-SubCell"/>
</dbReference>
<evidence type="ECO:0000256" key="3">
    <source>
        <dbReference type="ARBA" id="ARBA00022475"/>
    </source>
</evidence>
<feature type="transmembrane region" description="Helical" evidence="9">
    <location>
        <begin position="21"/>
        <end position="52"/>
    </location>
</feature>
<dbReference type="InterPro" id="IPR055348">
    <property type="entry name" value="DctQ"/>
</dbReference>
<dbReference type="Proteomes" id="UP000006230">
    <property type="component" value="Unassembled WGS sequence"/>
</dbReference>
<dbReference type="eggNOG" id="COG3090">
    <property type="taxonomic scope" value="Bacteria"/>
</dbReference>
<comment type="subcellular location">
    <subcellularLocation>
        <location evidence="1 9">Cell inner membrane</location>
        <topology evidence="1 9">Multi-pass membrane protein</topology>
    </subcellularLocation>
</comment>
<evidence type="ECO:0000313" key="12">
    <source>
        <dbReference type="Proteomes" id="UP000006230"/>
    </source>
</evidence>
<feature type="transmembrane region" description="Helical" evidence="9">
    <location>
        <begin position="146"/>
        <end position="169"/>
    </location>
</feature>
<dbReference type="HOGENOM" id="CLU_086356_2_3_5"/>
<dbReference type="InterPro" id="IPR007387">
    <property type="entry name" value="TRAP_DctQ"/>
</dbReference>
<name>Q0FS58_SALBH</name>
<dbReference type="PANTHER" id="PTHR35011">
    <property type="entry name" value="2,3-DIKETO-L-GULONATE TRAP TRANSPORTER SMALL PERMEASE PROTEIN YIAM"/>
    <property type="match status" value="1"/>
</dbReference>
<gene>
    <name evidence="11" type="ORF">R2601_05228</name>
</gene>